<evidence type="ECO:0000313" key="3">
    <source>
        <dbReference type="Proteomes" id="UP000659223"/>
    </source>
</evidence>
<evidence type="ECO:0000256" key="1">
    <source>
        <dbReference type="SAM" id="MobiDB-lite"/>
    </source>
</evidence>
<proteinExistence type="predicted"/>
<dbReference type="Proteomes" id="UP000659223">
    <property type="component" value="Unassembled WGS sequence"/>
</dbReference>
<reference evidence="3" key="1">
    <citation type="journal article" date="2019" name="Int. J. Syst. Evol. Microbiol.">
        <title>The Global Catalogue of Microorganisms (GCM) 10K type strain sequencing project: providing services to taxonomists for standard genome sequencing and annotation.</title>
        <authorList>
            <consortium name="The Broad Institute Genomics Platform"/>
            <consortium name="The Broad Institute Genome Sequencing Center for Infectious Disease"/>
            <person name="Wu L."/>
            <person name="Ma J."/>
        </authorList>
    </citation>
    <scope>NUCLEOTIDE SEQUENCE [LARGE SCALE GENOMIC DNA]</scope>
    <source>
        <strain evidence="3">JCM 4586</strain>
    </source>
</reference>
<name>A0ABQ2YYI1_9ACTN</name>
<gene>
    <name evidence="2" type="ORF">GCM10010324_50300</name>
</gene>
<dbReference type="RefSeq" id="WP_190024004.1">
    <property type="nucleotide sequence ID" value="NZ_BMUT01000011.1"/>
</dbReference>
<dbReference type="InterPro" id="IPR043863">
    <property type="entry name" value="DUF5825"/>
</dbReference>
<dbReference type="EMBL" id="BMUT01000011">
    <property type="protein sequence ID" value="GGX97946.1"/>
    <property type="molecule type" value="Genomic_DNA"/>
</dbReference>
<protein>
    <submittedName>
        <fullName evidence="2">Uncharacterized protein</fullName>
    </submittedName>
</protein>
<feature type="region of interest" description="Disordered" evidence="1">
    <location>
        <begin position="31"/>
        <end position="56"/>
    </location>
</feature>
<dbReference type="Pfam" id="PF19142">
    <property type="entry name" value="DUF5825"/>
    <property type="match status" value="1"/>
</dbReference>
<accession>A0ABQ2YYI1</accession>
<comment type="caution">
    <text evidence="2">The sequence shown here is derived from an EMBL/GenBank/DDBJ whole genome shotgun (WGS) entry which is preliminary data.</text>
</comment>
<feature type="compositionally biased region" description="Low complexity" evidence="1">
    <location>
        <begin position="31"/>
        <end position="43"/>
    </location>
</feature>
<evidence type="ECO:0000313" key="2">
    <source>
        <dbReference type="EMBL" id="GGX97946.1"/>
    </source>
</evidence>
<organism evidence="2 3">
    <name type="scientific">Streptomyces hiroshimensis</name>
    <dbReference type="NCBI Taxonomy" id="66424"/>
    <lineage>
        <taxon>Bacteria</taxon>
        <taxon>Bacillati</taxon>
        <taxon>Actinomycetota</taxon>
        <taxon>Actinomycetes</taxon>
        <taxon>Kitasatosporales</taxon>
        <taxon>Streptomycetaceae</taxon>
        <taxon>Streptomyces</taxon>
    </lineage>
</organism>
<sequence length="236" mass="25070">MTADAQQLVIWERDYGTAGTSGTARTAGAVKPAGTAGAAGVPAWQSPPPRPGGEPADAWARRHFREGARLARLTEPVDLTGADSPATAVHAIALVRALTGVGIVVDWAVRPAAAAEWRALGHLAPPRAVEGAGTAGAEQIARTWRETHLPGLCIWRRGPGFIEVRDHRAARSVISVLDGPEALDAQRRVLDGAPTAALPVPLARQWAEQKLLLTVGDRSVWLPCRPHHWPFPAMLL</sequence>
<keyword evidence="3" id="KW-1185">Reference proteome</keyword>